<keyword evidence="8 9" id="KW-0472">Membrane</keyword>
<feature type="transmembrane region" description="Helical" evidence="9">
    <location>
        <begin position="240"/>
        <end position="258"/>
    </location>
</feature>
<feature type="transmembrane region" description="Helical" evidence="9">
    <location>
        <begin position="65"/>
        <end position="84"/>
    </location>
</feature>
<evidence type="ECO:0000256" key="5">
    <source>
        <dbReference type="ARBA" id="ARBA00022519"/>
    </source>
</evidence>
<protein>
    <recommendedName>
        <fullName evidence="9">Transport permease protein</fullName>
    </recommendedName>
</protein>
<dbReference type="InterPro" id="IPR047817">
    <property type="entry name" value="ABC2_TM_bact-type"/>
</dbReference>
<dbReference type="RefSeq" id="WP_376754010.1">
    <property type="nucleotide sequence ID" value="NZ_CP124550.1"/>
</dbReference>
<organism evidence="11 12">
    <name type="scientific">Candidatus Southlakia epibionticum</name>
    <dbReference type="NCBI Taxonomy" id="3043284"/>
    <lineage>
        <taxon>Bacteria</taxon>
        <taxon>Candidatus Saccharimonadota</taxon>
        <taxon>Candidatus Saccharimonadia</taxon>
        <taxon>Candidatus Saccharimonadales</taxon>
        <taxon>Candidatus Saccharimonadaceae</taxon>
        <taxon>Candidatus Southlakia</taxon>
    </lineage>
</organism>
<proteinExistence type="inferred from homology"/>
<keyword evidence="3 9" id="KW-0813">Transport</keyword>
<keyword evidence="7 9" id="KW-1133">Transmembrane helix</keyword>
<comment type="similarity">
    <text evidence="2 9">Belongs to the ABC-2 integral membrane protein family.</text>
</comment>
<evidence type="ECO:0000256" key="4">
    <source>
        <dbReference type="ARBA" id="ARBA00022475"/>
    </source>
</evidence>
<feature type="transmembrane region" description="Helical" evidence="9">
    <location>
        <begin position="137"/>
        <end position="163"/>
    </location>
</feature>
<keyword evidence="12" id="KW-1185">Reference proteome</keyword>
<dbReference type="PANTHER" id="PTHR30413">
    <property type="entry name" value="INNER MEMBRANE TRANSPORT PERMEASE"/>
    <property type="match status" value="1"/>
</dbReference>
<dbReference type="EMBL" id="CP124550">
    <property type="protein sequence ID" value="WIO46489.1"/>
    <property type="molecule type" value="Genomic_DNA"/>
</dbReference>
<keyword evidence="5" id="KW-0997">Cell inner membrane</keyword>
<feature type="domain" description="ABC transmembrane type-2" evidence="10">
    <location>
        <begin position="33"/>
        <end position="261"/>
    </location>
</feature>
<feature type="transmembrane region" description="Helical" evidence="9">
    <location>
        <begin position="175"/>
        <end position="198"/>
    </location>
</feature>
<accession>A0ABY8X142</accession>
<evidence type="ECO:0000256" key="8">
    <source>
        <dbReference type="ARBA" id="ARBA00023136"/>
    </source>
</evidence>
<dbReference type="Pfam" id="PF01061">
    <property type="entry name" value="ABC2_membrane"/>
    <property type="match status" value="1"/>
</dbReference>
<evidence type="ECO:0000256" key="6">
    <source>
        <dbReference type="ARBA" id="ARBA00022692"/>
    </source>
</evidence>
<feature type="transmembrane region" description="Helical" evidence="9">
    <location>
        <begin position="105"/>
        <end position="131"/>
    </location>
</feature>
<evidence type="ECO:0000256" key="9">
    <source>
        <dbReference type="RuleBase" id="RU361157"/>
    </source>
</evidence>
<keyword evidence="4 9" id="KW-1003">Cell membrane</keyword>
<evidence type="ECO:0000256" key="1">
    <source>
        <dbReference type="ARBA" id="ARBA00004429"/>
    </source>
</evidence>
<evidence type="ECO:0000256" key="7">
    <source>
        <dbReference type="ARBA" id="ARBA00022989"/>
    </source>
</evidence>
<dbReference type="PROSITE" id="PS51012">
    <property type="entry name" value="ABC_TM2"/>
    <property type="match status" value="1"/>
</dbReference>
<comment type="subcellular location">
    <subcellularLocation>
        <location evidence="1">Cell inner membrane</location>
        <topology evidence="1">Multi-pass membrane protein</topology>
    </subcellularLocation>
    <subcellularLocation>
        <location evidence="9">Cell membrane</location>
        <topology evidence="9">Multi-pass membrane protein</topology>
    </subcellularLocation>
</comment>
<gene>
    <name evidence="11" type="ORF">SEML1_0894</name>
</gene>
<dbReference type="Proteomes" id="UP001177295">
    <property type="component" value="Chromosome"/>
</dbReference>
<name>A0ABY8X142_9BACT</name>
<keyword evidence="6 9" id="KW-0812">Transmembrane</keyword>
<dbReference type="InterPro" id="IPR013525">
    <property type="entry name" value="ABC2_TM"/>
</dbReference>
<evidence type="ECO:0000259" key="10">
    <source>
        <dbReference type="PROSITE" id="PS51012"/>
    </source>
</evidence>
<feature type="transmembrane region" description="Helical" evidence="9">
    <location>
        <begin position="32"/>
        <end position="53"/>
    </location>
</feature>
<evidence type="ECO:0000256" key="3">
    <source>
        <dbReference type="ARBA" id="ARBA00022448"/>
    </source>
</evidence>
<sequence length="269" mass="30071">MINVSGVFNKRNRVLLRELVVTDFKLRYQGSVLGYLWSILKPLFLFAIMYVVFGMLVKLGSVEHYSVYLLFGIVLWNFFAEATGQGLNSIVMRGDVIRKISFPKYIIVISTSISALVNLAFNLVIVAILAVVNGVAIHWSALLTPIFILEIYLFALGIAFFLSALNVKYRDTGHIWEIIMQAAFYGTPIIYPLSIVIAKSEAIAKLIMMNPVAQAIQDARYTLITKETITTSSLVGVKSMAIPLLIVFIVFIGGILYFNKHSKCFAEKI</sequence>
<evidence type="ECO:0000256" key="2">
    <source>
        <dbReference type="ARBA" id="ARBA00007783"/>
    </source>
</evidence>
<evidence type="ECO:0000313" key="12">
    <source>
        <dbReference type="Proteomes" id="UP001177295"/>
    </source>
</evidence>
<reference evidence="11 12" key="1">
    <citation type="journal article" date="2023" name="Cell">
        <title>Genetic manipulation of Patescibacteria provides mechanistic insights into microbial dark matter and the epibiotic lifestyle.</title>
        <authorList>
            <person name="Wang Y."/>
            <person name="Gallagher L.A."/>
            <person name="Andrade P.A."/>
            <person name="Liu A."/>
            <person name="Humphreys I.R."/>
            <person name="Turkarslan S."/>
            <person name="Cutler K.J."/>
            <person name="Arrieta-Ortiz M.L."/>
            <person name="Li Y."/>
            <person name="Radey M.C."/>
            <person name="McLean J.S."/>
            <person name="Cong Q."/>
            <person name="Baker D."/>
            <person name="Baliga N.S."/>
            <person name="Peterson S.B."/>
            <person name="Mougous J.D."/>
        </authorList>
    </citation>
    <scope>NUCLEOTIDE SEQUENCE [LARGE SCALE GENOMIC DNA]</scope>
    <source>
        <strain evidence="11 12">ML1</strain>
    </source>
</reference>
<dbReference type="PANTHER" id="PTHR30413:SF8">
    <property type="entry name" value="TRANSPORT PERMEASE PROTEIN"/>
    <property type="match status" value="1"/>
</dbReference>
<evidence type="ECO:0000313" key="11">
    <source>
        <dbReference type="EMBL" id="WIO46489.1"/>
    </source>
</evidence>